<dbReference type="PROSITE" id="PS00197">
    <property type="entry name" value="2FE2S_FER_1"/>
    <property type="match status" value="1"/>
</dbReference>
<dbReference type="GO" id="GO:0051537">
    <property type="term" value="F:2 iron, 2 sulfur cluster binding"/>
    <property type="evidence" value="ECO:0007669"/>
    <property type="project" value="UniProtKB-KW"/>
</dbReference>
<evidence type="ECO:0000259" key="6">
    <source>
        <dbReference type="PROSITE" id="PS51085"/>
    </source>
</evidence>
<evidence type="ECO:0000256" key="1">
    <source>
        <dbReference type="ARBA" id="ARBA00022714"/>
    </source>
</evidence>
<dbReference type="SUPFAM" id="SSF47741">
    <property type="entry name" value="CO dehydrogenase ISP C-domain like"/>
    <property type="match status" value="1"/>
</dbReference>
<evidence type="ECO:0000256" key="5">
    <source>
        <dbReference type="ARBA" id="ARBA00023014"/>
    </source>
</evidence>
<protein>
    <submittedName>
        <fullName evidence="7">(2Fe-2S)-binding protein</fullName>
    </submittedName>
</protein>
<gene>
    <name evidence="7" type="ORF">D8780_11550</name>
</gene>
<keyword evidence="3" id="KW-0560">Oxidoreductase</keyword>
<sequence>MICECKVPGPLQGKEYCVDFTINGQTVELDVDPEMPLLWALRDVLGLTGTKFGCGIAQCGVCTVIVDGMARRSCVTPIGPIEGAEITTIEGLAIDGKPHPVQQAWIDEQVPQCGYCQSGQIMSAVALLTEIPQPDEEQIAGAMTGNYCRCGTYPAIRAAILRASGQALSPVIDDAEDEPVRG</sequence>
<keyword evidence="4" id="KW-0408">Iron</keyword>
<dbReference type="SUPFAM" id="SSF54292">
    <property type="entry name" value="2Fe-2S ferredoxin-like"/>
    <property type="match status" value="1"/>
</dbReference>
<dbReference type="Gene3D" id="3.10.20.30">
    <property type="match status" value="1"/>
</dbReference>
<dbReference type="Gene3D" id="1.10.150.120">
    <property type="entry name" value="[2Fe-2S]-binding domain"/>
    <property type="match status" value="1"/>
</dbReference>
<name>A0A3L7JE68_9HYPH</name>
<dbReference type="InterPro" id="IPR036010">
    <property type="entry name" value="2Fe-2S_ferredoxin-like_sf"/>
</dbReference>
<dbReference type="EMBL" id="RCWN01000001">
    <property type="protein sequence ID" value="RLQ88754.1"/>
    <property type="molecule type" value="Genomic_DNA"/>
</dbReference>
<dbReference type="GO" id="GO:0046872">
    <property type="term" value="F:metal ion binding"/>
    <property type="evidence" value="ECO:0007669"/>
    <property type="project" value="UniProtKB-KW"/>
</dbReference>
<evidence type="ECO:0000256" key="2">
    <source>
        <dbReference type="ARBA" id="ARBA00022723"/>
    </source>
</evidence>
<dbReference type="PANTHER" id="PTHR44379">
    <property type="entry name" value="OXIDOREDUCTASE WITH IRON-SULFUR SUBUNIT"/>
    <property type="match status" value="1"/>
</dbReference>
<organism evidence="7 8">
    <name type="scientific">Notoacmeibacter ruber</name>
    <dbReference type="NCBI Taxonomy" id="2670375"/>
    <lineage>
        <taxon>Bacteria</taxon>
        <taxon>Pseudomonadati</taxon>
        <taxon>Pseudomonadota</taxon>
        <taxon>Alphaproteobacteria</taxon>
        <taxon>Hyphomicrobiales</taxon>
        <taxon>Notoacmeibacteraceae</taxon>
        <taxon>Notoacmeibacter</taxon>
    </lineage>
</organism>
<dbReference type="AlphaFoldDB" id="A0A3L7JE68"/>
<comment type="caution">
    <text evidence="7">The sequence shown here is derived from an EMBL/GenBank/DDBJ whole genome shotgun (WGS) entry which is preliminary data.</text>
</comment>
<dbReference type="Pfam" id="PF01799">
    <property type="entry name" value="Fer2_2"/>
    <property type="match status" value="1"/>
</dbReference>
<dbReference type="Pfam" id="PF00111">
    <property type="entry name" value="Fer2"/>
    <property type="match status" value="1"/>
</dbReference>
<dbReference type="CDD" id="cd00207">
    <property type="entry name" value="fer2"/>
    <property type="match status" value="1"/>
</dbReference>
<dbReference type="InterPro" id="IPR036884">
    <property type="entry name" value="2Fe-2S-bd_dom_sf"/>
</dbReference>
<keyword evidence="5" id="KW-0411">Iron-sulfur</keyword>
<evidence type="ECO:0000313" key="7">
    <source>
        <dbReference type="EMBL" id="RLQ88754.1"/>
    </source>
</evidence>
<dbReference type="InterPro" id="IPR002888">
    <property type="entry name" value="2Fe-2S-bd"/>
</dbReference>
<keyword evidence="1" id="KW-0001">2Fe-2S</keyword>
<keyword evidence="8" id="KW-1185">Reference proteome</keyword>
<dbReference type="InterPro" id="IPR006058">
    <property type="entry name" value="2Fe2S_fd_BS"/>
</dbReference>
<reference evidence="7 8" key="1">
    <citation type="submission" date="2018-10" db="EMBL/GenBank/DDBJ databases">
        <title>Notoacmeibacter sp. M2BS9Y-3-1, whole genome shotgun sequence.</title>
        <authorList>
            <person name="Tuo L."/>
        </authorList>
    </citation>
    <scope>NUCLEOTIDE SEQUENCE [LARGE SCALE GENOMIC DNA]</scope>
    <source>
        <strain evidence="7 8">M2BS9Y-3-1</strain>
    </source>
</reference>
<evidence type="ECO:0000313" key="8">
    <source>
        <dbReference type="Proteomes" id="UP000281094"/>
    </source>
</evidence>
<accession>A0A3L7JE68</accession>
<dbReference type="FunFam" id="3.10.20.30:FF:000020">
    <property type="entry name" value="Xanthine dehydrogenase iron-sulfur subunit"/>
    <property type="match status" value="1"/>
</dbReference>
<evidence type="ECO:0000256" key="4">
    <source>
        <dbReference type="ARBA" id="ARBA00023004"/>
    </source>
</evidence>
<keyword evidence="2" id="KW-0479">Metal-binding</keyword>
<dbReference type="GO" id="GO:0016491">
    <property type="term" value="F:oxidoreductase activity"/>
    <property type="evidence" value="ECO:0007669"/>
    <property type="project" value="UniProtKB-KW"/>
</dbReference>
<dbReference type="PROSITE" id="PS51085">
    <property type="entry name" value="2FE2S_FER_2"/>
    <property type="match status" value="1"/>
</dbReference>
<evidence type="ECO:0000256" key="3">
    <source>
        <dbReference type="ARBA" id="ARBA00023002"/>
    </source>
</evidence>
<feature type="domain" description="2Fe-2S ferredoxin-type" evidence="6">
    <location>
        <begin position="16"/>
        <end position="92"/>
    </location>
</feature>
<dbReference type="PANTHER" id="PTHR44379:SF2">
    <property type="entry name" value="BLR6218 PROTEIN"/>
    <property type="match status" value="1"/>
</dbReference>
<dbReference type="InterPro" id="IPR012675">
    <property type="entry name" value="Beta-grasp_dom_sf"/>
</dbReference>
<proteinExistence type="predicted"/>
<dbReference type="InterPro" id="IPR051452">
    <property type="entry name" value="Diverse_Oxidoreductases"/>
</dbReference>
<dbReference type="Proteomes" id="UP000281094">
    <property type="component" value="Unassembled WGS sequence"/>
</dbReference>
<dbReference type="InterPro" id="IPR001041">
    <property type="entry name" value="2Fe-2S_ferredoxin-type"/>
</dbReference>